<reference evidence="5 6" key="1">
    <citation type="submission" date="2019-08" db="EMBL/GenBank/DDBJ databases">
        <title>Lewinella sp. strain SSH13 Genome sequencing and assembly.</title>
        <authorList>
            <person name="Kim I."/>
        </authorList>
    </citation>
    <scope>NUCLEOTIDE SEQUENCE [LARGE SCALE GENOMIC DNA]</scope>
    <source>
        <strain evidence="5 6">SSH13</strain>
    </source>
</reference>
<evidence type="ECO:0000256" key="1">
    <source>
        <dbReference type="ARBA" id="ARBA00007061"/>
    </source>
</evidence>
<dbReference type="RefSeq" id="WP_147931657.1">
    <property type="nucleotide sequence ID" value="NZ_VOXD01000025.1"/>
</dbReference>
<dbReference type="GO" id="GO:0004421">
    <property type="term" value="F:hydroxymethylglutaryl-CoA synthase activity"/>
    <property type="evidence" value="ECO:0007669"/>
    <property type="project" value="InterPro"/>
</dbReference>
<dbReference type="Proteomes" id="UP000321907">
    <property type="component" value="Unassembled WGS sequence"/>
</dbReference>
<evidence type="ECO:0000313" key="5">
    <source>
        <dbReference type="EMBL" id="TXF88204.1"/>
    </source>
</evidence>
<comment type="caution">
    <text evidence="5">The sequence shown here is derived from an EMBL/GenBank/DDBJ whole genome shotgun (WGS) entry which is preliminary data.</text>
</comment>
<proteinExistence type="inferred from homology"/>
<evidence type="ECO:0000256" key="2">
    <source>
        <dbReference type="ARBA" id="ARBA00022679"/>
    </source>
</evidence>
<dbReference type="OrthoDB" id="9769523at2"/>
<evidence type="ECO:0000313" key="6">
    <source>
        <dbReference type="Proteomes" id="UP000321907"/>
    </source>
</evidence>
<name>A0A5C7FLE1_9BACT</name>
<dbReference type="PANTHER" id="PTHR43323">
    <property type="entry name" value="3-HYDROXY-3-METHYLGLUTARYL COENZYME A SYNTHASE"/>
    <property type="match status" value="1"/>
</dbReference>
<dbReference type="CDD" id="cd00827">
    <property type="entry name" value="init_cond_enzymes"/>
    <property type="match status" value="1"/>
</dbReference>
<evidence type="ECO:0000259" key="4">
    <source>
        <dbReference type="Pfam" id="PF08540"/>
    </source>
</evidence>
<comment type="similarity">
    <text evidence="1">Belongs to the thiolase-like superfamily. HMG-CoA synthase family.</text>
</comment>
<gene>
    <name evidence="5" type="ORF">FUA23_15420</name>
</gene>
<dbReference type="PANTHER" id="PTHR43323:SF2">
    <property type="entry name" value="HYDROXYMETHYLGLUTARYL-COA SYNTHASE"/>
    <property type="match status" value="1"/>
</dbReference>
<dbReference type="AlphaFoldDB" id="A0A5C7FLE1"/>
<dbReference type="InterPro" id="IPR013528">
    <property type="entry name" value="HMG_CoA_synth_N"/>
</dbReference>
<dbReference type="InterPro" id="IPR016039">
    <property type="entry name" value="Thiolase-like"/>
</dbReference>
<keyword evidence="2" id="KW-0808">Transferase</keyword>
<feature type="domain" description="Hydroxymethylglutaryl-coenzyme A synthase C-terminal" evidence="4">
    <location>
        <begin position="261"/>
        <end position="465"/>
    </location>
</feature>
<keyword evidence="6" id="KW-1185">Reference proteome</keyword>
<dbReference type="SUPFAM" id="SSF53901">
    <property type="entry name" value="Thiolase-like"/>
    <property type="match status" value="2"/>
</dbReference>
<sequence>MSASPVGIDDLSVYVPQLYFPIEDLAAARNLSYPKLSKGLGLQQMAIADAREDAATMAANAVLDLMHKNDLDPNDIGRLYLGTESALDGAKPTATYVLEMLQDHFSDSHGGNCFLNCDVVDLTFACIGAVDALQNSLEWAAAKDGRIGIVVASDEAKYEMNSPGEYTQGAGAVAMIVKQNPRLLAIDPDFGVATRPAHDFFKPNRKVTKREIINEVLNLLPDTSAEDFDVDGLIGKLSEGLDCNGVLDCNENDLYLHKVTPVFDGPYSNEAYQARIREALQDYRRRSGKKEGELLTDFSHLVFHLPYAFQARRMFSEIFMEELKANGGWVDFILKNELEVPCADDYSEREEYLTKCTDFLRLVTKSEDYKAFVNERIAPGEWASSRVGNLYAGSVFLSLMSTLEALTQDAKNVEGQSICVFAYGSGSKSKVFGATLQAGWKEVAQQFDLELRLDQRQAIDYAAYEQLHRSSLKDNIAHSDGGSFFLADVHDERDETEGVRHYGYASALAGTFTA</sequence>
<organism evidence="5 6">
    <name type="scientific">Neolewinella aurantiaca</name>
    <dbReference type="NCBI Taxonomy" id="2602767"/>
    <lineage>
        <taxon>Bacteria</taxon>
        <taxon>Pseudomonadati</taxon>
        <taxon>Bacteroidota</taxon>
        <taxon>Saprospiria</taxon>
        <taxon>Saprospirales</taxon>
        <taxon>Lewinellaceae</taxon>
        <taxon>Neolewinella</taxon>
    </lineage>
</organism>
<dbReference type="Pfam" id="PF01154">
    <property type="entry name" value="HMG_CoA_synt_N"/>
    <property type="match status" value="1"/>
</dbReference>
<dbReference type="Gene3D" id="3.40.47.10">
    <property type="match status" value="1"/>
</dbReference>
<protein>
    <submittedName>
        <fullName evidence="5">Hydroxymethylglutaryl-CoA synthase family protein</fullName>
    </submittedName>
</protein>
<feature type="domain" description="Hydroxymethylglutaryl-coenzyme A synthase N-terminal" evidence="3">
    <location>
        <begin position="6"/>
        <end position="178"/>
    </location>
</feature>
<evidence type="ECO:0000259" key="3">
    <source>
        <dbReference type="Pfam" id="PF01154"/>
    </source>
</evidence>
<accession>A0A5C7FLE1</accession>
<dbReference type="Pfam" id="PF08540">
    <property type="entry name" value="HMG_CoA_synt_C"/>
    <property type="match status" value="1"/>
</dbReference>
<dbReference type="InterPro" id="IPR013746">
    <property type="entry name" value="HMG_CoA_synt_C_dom"/>
</dbReference>
<dbReference type="GO" id="GO:0006084">
    <property type="term" value="P:acetyl-CoA metabolic process"/>
    <property type="evidence" value="ECO:0007669"/>
    <property type="project" value="InterPro"/>
</dbReference>
<dbReference type="EMBL" id="VOXD01000025">
    <property type="protein sequence ID" value="TXF88204.1"/>
    <property type="molecule type" value="Genomic_DNA"/>
</dbReference>